<evidence type="ECO:0000313" key="6">
    <source>
        <dbReference type="EMBL" id="RHW23312.1"/>
    </source>
</evidence>
<dbReference type="SUPFAM" id="SSF88723">
    <property type="entry name" value="PIN domain-like"/>
    <property type="match status" value="1"/>
</dbReference>
<evidence type="ECO:0000313" key="7">
    <source>
        <dbReference type="Proteomes" id="UP000283644"/>
    </source>
</evidence>
<dbReference type="RefSeq" id="WP_118929010.1">
    <property type="nucleotide sequence ID" value="NZ_QXGH01000050.1"/>
</dbReference>
<evidence type="ECO:0000256" key="2">
    <source>
        <dbReference type="ARBA" id="ARBA00022723"/>
    </source>
</evidence>
<dbReference type="Proteomes" id="UP000283644">
    <property type="component" value="Unassembled WGS sequence"/>
</dbReference>
<evidence type="ECO:0000256" key="4">
    <source>
        <dbReference type="ARBA" id="ARBA00022842"/>
    </source>
</evidence>
<dbReference type="InterPro" id="IPR029060">
    <property type="entry name" value="PIN-like_dom_sf"/>
</dbReference>
<keyword evidence="4" id="KW-0460">Magnesium</keyword>
<dbReference type="AlphaFoldDB" id="A0A417XS88"/>
<accession>A0A417XS88</accession>
<name>A0A417XS88_9ACTN</name>
<dbReference type="GO" id="GO:0004518">
    <property type="term" value="F:nuclease activity"/>
    <property type="evidence" value="ECO:0007669"/>
    <property type="project" value="UniProtKB-KW"/>
</dbReference>
<dbReference type="GO" id="GO:0016787">
    <property type="term" value="F:hydrolase activity"/>
    <property type="evidence" value="ECO:0007669"/>
    <property type="project" value="UniProtKB-KW"/>
</dbReference>
<gene>
    <name evidence="6" type="ORF">D0Z08_30285</name>
</gene>
<dbReference type="Pfam" id="PF01850">
    <property type="entry name" value="PIN"/>
    <property type="match status" value="1"/>
</dbReference>
<feature type="domain" description="PIN" evidence="5">
    <location>
        <begin position="7"/>
        <end position="42"/>
    </location>
</feature>
<dbReference type="EMBL" id="QXGH01000050">
    <property type="protein sequence ID" value="RHW23312.1"/>
    <property type="molecule type" value="Genomic_DNA"/>
</dbReference>
<sequence length="50" mass="5426">MRDLLESAGAAANLANDAHLAALAIEHKATIVTFDSDFGRFEGVRWAEPR</sequence>
<protein>
    <submittedName>
        <fullName evidence="6">PIN domain-containing protein</fullName>
    </submittedName>
</protein>
<evidence type="ECO:0000256" key="3">
    <source>
        <dbReference type="ARBA" id="ARBA00022801"/>
    </source>
</evidence>
<evidence type="ECO:0000259" key="5">
    <source>
        <dbReference type="Pfam" id="PF01850"/>
    </source>
</evidence>
<dbReference type="GO" id="GO:0046872">
    <property type="term" value="F:metal ion binding"/>
    <property type="evidence" value="ECO:0007669"/>
    <property type="project" value="UniProtKB-KW"/>
</dbReference>
<keyword evidence="7" id="KW-1185">Reference proteome</keyword>
<keyword evidence="2" id="KW-0479">Metal-binding</keyword>
<dbReference type="InterPro" id="IPR002716">
    <property type="entry name" value="PIN_dom"/>
</dbReference>
<evidence type="ECO:0000256" key="1">
    <source>
        <dbReference type="ARBA" id="ARBA00022722"/>
    </source>
</evidence>
<comment type="caution">
    <text evidence="6">The sequence shown here is derived from an EMBL/GenBank/DDBJ whole genome shotgun (WGS) entry which is preliminary data.</text>
</comment>
<keyword evidence="1" id="KW-0540">Nuclease</keyword>
<reference evidence="6 7" key="1">
    <citation type="submission" date="2018-09" db="EMBL/GenBank/DDBJ databases">
        <title>Genome sequencing of Nocardioides immobilis CCTCC AB 2017083 for comparison to Nocardioides silvaticus.</title>
        <authorList>
            <person name="Li C."/>
            <person name="Wang G."/>
        </authorList>
    </citation>
    <scope>NUCLEOTIDE SEQUENCE [LARGE SCALE GENOMIC DNA]</scope>
    <source>
        <strain evidence="6 7">CCTCC AB 2017083</strain>
    </source>
</reference>
<organism evidence="6 7">
    <name type="scientific">Nocardioides immobilis</name>
    <dbReference type="NCBI Taxonomy" id="2049295"/>
    <lineage>
        <taxon>Bacteria</taxon>
        <taxon>Bacillati</taxon>
        <taxon>Actinomycetota</taxon>
        <taxon>Actinomycetes</taxon>
        <taxon>Propionibacteriales</taxon>
        <taxon>Nocardioidaceae</taxon>
        <taxon>Nocardioides</taxon>
    </lineage>
</organism>
<proteinExistence type="predicted"/>
<keyword evidence="3" id="KW-0378">Hydrolase</keyword>
<dbReference type="Gene3D" id="3.40.50.1010">
    <property type="entry name" value="5'-nuclease"/>
    <property type="match status" value="1"/>
</dbReference>